<evidence type="ECO:0000313" key="1">
    <source>
        <dbReference type="EnsemblPlants" id="AVESA.00010b.r2.3DG0559220.1.CDS"/>
    </source>
</evidence>
<protein>
    <submittedName>
        <fullName evidence="1">Uncharacterized protein</fullName>
    </submittedName>
</protein>
<proteinExistence type="predicted"/>
<name>A0ACD5W5D6_AVESA</name>
<sequence>MATRLTHRWLWLLWLLLLLLFQLQLHQPCLAAVITTRAISSLPGFSGPLPFSLETGYVELDDQGVRFFYYFIQSERSPEEDPVLLWLTGGPGCSALSGLVYEVGPLAFDFDGYQGGLPTLLYKPDSWTKVSNIIFVDSPAGTGFSYDPTNSGLPPSDTRVVHQLHTFLETWFDEHPEYLSNPLYITGDSYSGMIIPSLTLDIAKGIESGDGRRLNLKGYTAGNPVTDLARFDGNSKFPYLHRMGIIPDELYEVARESCRGEYTTPSNVLCGNYIQSIHDLIKDINGMHILEPRCDGDLIIHKAASEDGRKRLLQSPVSSICRNATYVLSEIWANDEVVRESLGIHKGTVPTWIRHAQFPYIYDINSTVGYHLSLFTKGYRGMVYSGDHDSEISLIGTQAWIRYLNLSITDEWRPWYVGGQVAGFTRSYSNNFTYATVKGAGHTAPEYMPRECLAMIDRWLSGEPL</sequence>
<organism evidence="1 2">
    <name type="scientific">Avena sativa</name>
    <name type="common">Oat</name>
    <dbReference type="NCBI Taxonomy" id="4498"/>
    <lineage>
        <taxon>Eukaryota</taxon>
        <taxon>Viridiplantae</taxon>
        <taxon>Streptophyta</taxon>
        <taxon>Embryophyta</taxon>
        <taxon>Tracheophyta</taxon>
        <taxon>Spermatophyta</taxon>
        <taxon>Magnoliopsida</taxon>
        <taxon>Liliopsida</taxon>
        <taxon>Poales</taxon>
        <taxon>Poaceae</taxon>
        <taxon>BOP clade</taxon>
        <taxon>Pooideae</taxon>
        <taxon>Poodae</taxon>
        <taxon>Poeae</taxon>
        <taxon>Poeae Chloroplast Group 1 (Aveneae type)</taxon>
        <taxon>Aveninae</taxon>
        <taxon>Avena</taxon>
    </lineage>
</organism>
<dbReference type="Proteomes" id="UP001732700">
    <property type="component" value="Chromosome 3D"/>
</dbReference>
<reference evidence="1" key="1">
    <citation type="submission" date="2021-05" db="EMBL/GenBank/DDBJ databases">
        <authorList>
            <person name="Scholz U."/>
            <person name="Mascher M."/>
            <person name="Fiebig A."/>
        </authorList>
    </citation>
    <scope>NUCLEOTIDE SEQUENCE [LARGE SCALE GENOMIC DNA]</scope>
</reference>
<keyword evidence="2" id="KW-1185">Reference proteome</keyword>
<dbReference type="EnsemblPlants" id="AVESA.00010b.r2.3DG0559220.1">
    <property type="protein sequence ID" value="AVESA.00010b.r2.3DG0559220.1.CDS"/>
    <property type="gene ID" value="AVESA.00010b.r2.3DG0559220"/>
</dbReference>
<evidence type="ECO:0000313" key="2">
    <source>
        <dbReference type="Proteomes" id="UP001732700"/>
    </source>
</evidence>
<reference evidence="1" key="2">
    <citation type="submission" date="2025-09" db="UniProtKB">
        <authorList>
            <consortium name="EnsemblPlants"/>
        </authorList>
    </citation>
    <scope>IDENTIFICATION</scope>
</reference>
<accession>A0ACD5W5D6</accession>